<dbReference type="PATRIC" id="fig|429727.3.peg.2698"/>
<reference evidence="5 6" key="1">
    <citation type="submission" date="2015-03" db="EMBL/GenBank/DDBJ databases">
        <authorList>
            <person name="Hassan Y."/>
            <person name="Lepp D."/>
            <person name="Li X.-Z."/>
            <person name="Zhou T."/>
        </authorList>
    </citation>
    <scope>NUCLEOTIDE SEQUENCE [LARGE SCALE GENOMIC DNA]</scope>
    <source>
        <strain evidence="5 6">IPL18</strain>
    </source>
</reference>
<dbReference type="FunFam" id="3.30.70.270:FF:000001">
    <property type="entry name" value="Diguanylate cyclase domain protein"/>
    <property type="match status" value="1"/>
</dbReference>
<protein>
    <recommendedName>
        <fullName evidence="1">diguanylate cyclase</fullName>
        <ecNumber evidence="1">2.7.7.65</ecNumber>
    </recommendedName>
</protein>
<evidence type="ECO:0000313" key="6">
    <source>
        <dbReference type="Proteomes" id="UP000033649"/>
    </source>
</evidence>
<dbReference type="NCBIfam" id="TIGR00254">
    <property type="entry name" value="GGDEF"/>
    <property type="match status" value="1"/>
</dbReference>
<evidence type="ECO:0000256" key="3">
    <source>
        <dbReference type="SAM" id="Phobius"/>
    </source>
</evidence>
<dbReference type="Pfam" id="PF00990">
    <property type="entry name" value="GGDEF"/>
    <property type="match status" value="1"/>
</dbReference>
<gene>
    <name evidence="5" type="ORF">VE26_13140</name>
</gene>
<dbReference type="Pfam" id="PF05227">
    <property type="entry name" value="CHASE3"/>
    <property type="match status" value="1"/>
</dbReference>
<dbReference type="SMART" id="SM00267">
    <property type="entry name" value="GGDEF"/>
    <property type="match status" value="1"/>
</dbReference>
<feature type="domain" description="GGDEF" evidence="4">
    <location>
        <begin position="421"/>
        <end position="555"/>
    </location>
</feature>
<dbReference type="GO" id="GO:1902201">
    <property type="term" value="P:negative regulation of bacterial-type flagellum-dependent cell motility"/>
    <property type="evidence" value="ECO:0007669"/>
    <property type="project" value="TreeGrafter"/>
</dbReference>
<evidence type="ECO:0000313" key="5">
    <source>
        <dbReference type="EMBL" id="KKB07638.1"/>
    </source>
</evidence>
<name>A0A0F5FFT0_9HYPH</name>
<dbReference type="PROSITE" id="PS50887">
    <property type="entry name" value="GGDEF"/>
    <property type="match status" value="1"/>
</dbReference>
<dbReference type="InterPro" id="IPR050469">
    <property type="entry name" value="Diguanylate_Cyclase"/>
</dbReference>
<keyword evidence="3" id="KW-0472">Membrane</keyword>
<dbReference type="InterPro" id="IPR007891">
    <property type="entry name" value="CHASE3"/>
</dbReference>
<dbReference type="GO" id="GO:0052621">
    <property type="term" value="F:diguanylate cyclase activity"/>
    <property type="evidence" value="ECO:0007669"/>
    <property type="project" value="UniProtKB-EC"/>
</dbReference>
<evidence type="ECO:0000256" key="2">
    <source>
        <dbReference type="ARBA" id="ARBA00034247"/>
    </source>
</evidence>
<keyword evidence="6" id="KW-1185">Reference proteome</keyword>
<dbReference type="InterPro" id="IPR000160">
    <property type="entry name" value="GGDEF_dom"/>
</dbReference>
<dbReference type="EC" id="2.7.7.65" evidence="1"/>
<dbReference type="AlphaFoldDB" id="A0A0F5FFT0"/>
<evidence type="ECO:0000256" key="1">
    <source>
        <dbReference type="ARBA" id="ARBA00012528"/>
    </source>
</evidence>
<dbReference type="CDD" id="cd01949">
    <property type="entry name" value="GGDEF"/>
    <property type="match status" value="1"/>
</dbReference>
<dbReference type="GO" id="GO:0043709">
    <property type="term" value="P:cell adhesion involved in single-species biofilm formation"/>
    <property type="evidence" value="ECO:0007669"/>
    <property type="project" value="TreeGrafter"/>
</dbReference>
<dbReference type="SUPFAM" id="SSF55073">
    <property type="entry name" value="Nucleotide cyclase"/>
    <property type="match status" value="1"/>
</dbReference>
<dbReference type="Gene3D" id="3.30.70.270">
    <property type="match status" value="1"/>
</dbReference>
<dbReference type="CDD" id="cd19410">
    <property type="entry name" value="HK9-like_sensor"/>
    <property type="match status" value="1"/>
</dbReference>
<keyword evidence="3" id="KW-1133">Transmembrane helix</keyword>
<dbReference type="PANTHER" id="PTHR45138:SF9">
    <property type="entry name" value="DIGUANYLATE CYCLASE DGCM-RELATED"/>
    <property type="match status" value="1"/>
</dbReference>
<dbReference type="Proteomes" id="UP000033649">
    <property type="component" value="Unassembled WGS sequence"/>
</dbReference>
<sequence>MAPVSLFAVACLVGNSWWTFHNISQLVQATTWVEQTADIQLEVARIETDLVNAETGQRGYVLTALTDYLEPYYAGIRYADQRLVQLDRMATGHPAITAQLDDLETAVLGKFEEMRTVISLMETRGQIAARQRISLGEGKALMDEVRLVVSTIQGELASDLEAQKQQVALARTSALSALSLFVTGTLILVALLYATSRRELARRSKDSAEIAQYAQSLKSSLAELRRDRNEVQELIEAAGYMQSCDSVPELTRLLTPILERIFAGYSGHVYLHAPSRNRLDCVASFGGLEPAHLMAPTDCWALRRGQDHLHTLENGAPACAHHHGERSDTLCVPLIAHGDTIGLLTLIRQDQQDHDPADKMDNARRLSHMVGAQLGLTFANLKLQDSLRQQAITDPLTQAFNRRYLDAIGDKILAQADRFHQHLAVAMLDVDHFKQYNDLHGHVAGDHALTAVAHFMQTHIREADWLFRYGGEEFLIILQGSDADSARAKLEHMREAVAALQFTNGDIVLPGVTISLGCAIYPEHATSLAELIDLADGALYEAKAAGRNRIRLHEGRSETASVTGANLLSIAAKA</sequence>
<dbReference type="Gene3D" id="3.30.450.40">
    <property type="match status" value="1"/>
</dbReference>
<feature type="transmembrane region" description="Helical" evidence="3">
    <location>
        <begin position="174"/>
        <end position="195"/>
    </location>
</feature>
<comment type="catalytic activity">
    <reaction evidence="2">
        <text>2 GTP = 3',3'-c-di-GMP + 2 diphosphate</text>
        <dbReference type="Rhea" id="RHEA:24898"/>
        <dbReference type="ChEBI" id="CHEBI:33019"/>
        <dbReference type="ChEBI" id="CHEBI:37565"/>
        <dbReference type="ChEBI" id="CHEBI:58805"/>
        <dbReference type="EC" id="2.7.7.65"/>
    </reaction>
</comment>
<dbReference type="InterPro" id="IPR043128">
    <property type="entry name" value="Rev_trsase/Diguanyl_cyclase"/>
</dbReference>
<comment type="caution">
    <text evidence="5">The sequence shown here is derived from an EMBL/GenBank/DDBJ whole genome shotgun (WGS) entry which is preliminary data.</text>
</comment>
<proteinExistence type="predicted"/>
<dbReference type="InterPro" id="IPR029787">
    <property type="entry name" value="Nucleotide_cyclase"/>
</dbReference>
<dbReference type="GO" id="GO:0005886">
    <property type="term" value="C:plasma membrane"/>
    <property type="evidence" value="ECO:0007669"/>
    <property type="project" value="TreeGrafter"/>
</dbReference>
<accession>A0A0F5FFT0</accession>
<evidence type="ECO:0000259" key="4">
    <source>
        <dbReference type="PROSITE" id="PS50887"/>
    </source>
</evidence>
<organism evidence="5 6">
    <name type="scientific">Devosia chinhatensis</name>
    <dbReference type="NCBI Taxonomy" id="429727"/>
    <lineage>
        <taxon>Bacteria</taxon>
        <taxon>Pseudomonadati</taxon>
        <taxon>Pseudomonadota</taxon>
        <taxon>Alphaproteobacteria</taxon>
        <taxon>Hyphomicrobiales</taxon>
        <taxon>Devosiaceae</taxon>
        <taxon>Devosia</taxon>
    </lineage>
</organism>
<dbReference type="PANTHER" id="PTHR45138">
    <property type="entry name" value="REGULATORY COMPONENTS OF SENSORY TRANSDUCTION SYSTEM"/>
    <property type="match status" value="1"/>
</dbReference>
<dbReference type="STRING" id="429727.VE26_13140"/>
<dbReference type="InterPro" id="IPR029016">
    <property type="entry name" value="GAF-like_dom_sf"/>
</dbReference>
<dbReference type="SUPFAM" id="SSF55781">
    <property type="entry name" value="GAF domain-like"/>
    <property type="match status" value="1"/>
</dbReference>
<keyword evidence="3" id="KW-0812">Transmembrane</keyword>
<dbReference type="EMBL" id="JZEY01000061">
    <property type="protein sequence ID" value="KKB07638.1"/>
    <property type="molecule type" value="Genomic_DNA"/>
</dbReference>